<dbReference type="InterPro" id="IPR015943">
    <property type="entry name" value="WD40/YVTN_repeat-like_dom_sf"/>
</dbReference>
<dbReference type="Pfam" id="PF03160">
    <property type="entry name" value="Calx-beta"/>
    <property type="match status" value="1"/>
</dbReference>
<evidence type="ECO:0000259" key="5">
    <source>
        <dbReference type="Pfam" id="PF18962"/>
    </source>
</evidence>
<dbReference type="RefSeq" id="WP_068591781.1">
    <property type="nucleotide sequence ID" value="NZ_LRXL01000037.1"/>
</dbReference>
<dbReference type="SUPFAM" id="SSF141072">
    <property type="entry name" value="CalX-like"/>
    <property type="match status" value="1"/>
</dbReference>
<evidence type="ECO:0008006" key="9">
    <source>
        <dbReference type="Google" id="ProtNLM"/>
    </source>
</evidence>
<dbReference type="InterPro" id="IPR052956">
    <property type="entry name" value="Mesenchyme-surface_protein"/>
</dbReference>
<sequence length="1299" mass="136534">MTRITLLITLLFSSVLFSQIETISLTSFESPEVISGQYTDLGDPAVAHELLSNADEPIINFTANNEEMGFSASYFPYDSPSNGLTDGDFVGVTNFTSTVGMYTDGANGYQISDTDGTMVVEFDVVDFAGFTNTNISIDYFIAATGYEGDGTENTEESDRMRMYVRDLTNMTEIDIFNSEGTDINDLMVEGAWVTGTALLPDGIEAQLVVEVRVNSGSEALYLDNILAEGEPATTETSELVITEIFAGQEGADLTADWFEITNNGDTAWVSGVDGDLYYDDESASGSEADIITGITEIAPGASAIVLVTGTTDDIATFTNVWGTVIDLTDVQIGTTDGAGLGGGGDTVTLWVGDPLTTTPVNSGTYPDTELNDGQSYDVELAAFSVVGNANGAVETVQGGGDTSDVKNIGSPGNGMAIPLTSDLVITEIFAGQEGADLTADWFEITNNGDTAWVSGVDGDLYYDDESASGSEADIITGITEIAPGTSAIVLVTGTTDDIATFTNVWGTVIDLTDVQIGTTDGAGLGGGGDTVTLWVGDPLTTTPVNSGTYPDTELNDGQSYDVELAAFSVVGNANGAVETIEAGGDNADVTNIGSPGNGLEVNTVAIGFDGAFTSVVENEGSVTVTVQISAAPTTDVMVDVALLSGGSAIEGTDFDYTTSTVIFPQGSTTPQTVTIPIADTADDNSDVFFVVQLQNLADAQLTGTGMYSVYILDDDTVVPEANASELDVNFLSSYLVDANGTAEITAYDASTQRLYVTNATSVEVLDFSDPQNITSLASVDLPPGTSGVQSIAVNNGIVAAAVAADPPTNNGFVVFTDLDGINTTIVEVGSLPDMLTFTPDGSKVLVANEGQPSNDYTIDPEGSVSVIDVSGGLSTISQASVTSLNFNAFDASDASLKAAGVRIYGPNASVSQDMEPEYIAVSDDSSMAYVTLQENNAYAIVDISAMEVTNILPFGLKDHSLPENSLDLNDETDFIFNASWPVKGMFMPDAIAYYETNGTAYILTANEGDAREYDAFEEEVNIGDDGYVLDPSVFNNEDILSLGTNLARIKISSASGDSDGDGMYEEIHIFGGRSFSIFEAETATLVYDSGNDFEVITAADPVYGSIFNASNENNNYKNRSDNKGPEPEGILVQTLGSNTYAFIILERIGGMMIYNITDPINPVFLQYVNNRDAIEGGEEGGDLGPEGILFVTAEESPTGSPLLVVSNEVSATVSVYSIDAEILGVNEFNEMASETFSLYPNPTQGMVFMNKPGDYKIYDSLGRLLQDLKNVASISVSGLASGTYIVQDKNGVSKKLLVE</sequence>
<dbReference type="NCBIfam" id="NF038117">
    <property type="entry name" value="choice_anch_I"/>
    <property type="match status" value="1"/>
</dbReference>
<dbReference type="Pfam" id="PF22494">
    <property type="entry name" value="choice_anch_I"/>
    <property type="match status" value="1"/>
</dbReference>
<dbReference type="GO" id="GO:0016020">
    <property type="term" value="C:membrane"/>
    <property type="evidence" value="ECO:0007669"/>
    <property type="project" value="InterPro"/>
</dbReference>
<evidence type="ECO:0000259" key="4">
    <source>
        <dbReference type="Pfam" id="PF03160"/>
    </source>
</evidence>
<evidence type="ECO:0000256" key="3">
    <source>
        <dbReference type="ARBA" id="ARBA00022837"/>
    </source>
</evidence>
<dbReference type="SUPFAM" id="SSF50969">
    <property type="entry name" value="YVTN repeat-like/Quinoprotein amine dehydrogenase"/>
    <property type="match status" value="1"/>
</dbReference>
<dbReference type="PANTHER" id="PTHR46928">
    <property type="entry name" value="MESENCHYME-SPECIFIC CELL SURFACE GLYCOPROTEIN"/>
    <property type="match status" value="1"/>
</dbReference>
<organism evidence="7 8">
    <name type="scientific">Cochleicola gelatinilyticus</name>
    <dbReference type="NCBI Taxonomy" id="1763537"/>
    <lineage>
        <taxon>Bacteria</taxon>
        <taxon>Pseudomonadati</taxon>
        <taxon>Bacteroidota</taxon>
        <taxon>Flavobacteriia</taxon>
        <taxon>Flavobacteriales</taxon>
        <taxon>Flavobacteriaceae</taxon>
        <taxon>Cochleicola</taxon>
    </lineage>
</organism>
<dbReference type="NCBIfam" id="TIGR04183">
    <property type="entry name" value="Por_Secre_tail"/>
    <property type="match status" value="1"/>
</dbReference>
<name>A0A167HHM7_9FLAO</name>
<comment type="caution">
    <text evidence="7">The sequence shown here is derived from an EMBL/GenBank/DDBJ whole genome shotgun (WGS) entry which is preliminary data.</text>
</comment>
<feature type="domain" description="Secretion system C-terminal sorting" evidence="5">
    <location>
        <begin position="1238"/>
        <end position="1296"/>
    </location>
</feature>
<keyword evidence="2" id="KW-0677">Repeat</keyword>
<dbReference type="EMBL" id="LRXL01000037">
    <property type="protein sequence ID" value="OAB78614.1"/>
    <property type="molecule type" value="Genomic_DNA"/>
</dbReference>
<protein>
    <recommendedName>
        <fullName evidence="9">LTD domain-containing protein</fullName>
    </recommendedName>
</protein>
<dbReference type="OrthoDB" id="9803927at2"/>
<evidence type="ECO:0000256" key="2">
    <source>
        <dbReference type="ARBA" id="ARBA00022737"/>
    </source>
</evidence>
<dbReference type="Pfam" id="PF18962">
    <property type="entry name" value="Por_Secre_tail"/>
    <property type="match status" value="1"/>
</dbReference>
<evidence type="ECO:0000313" key="7">
    <source>
        <dbReference type="EMBL" id="OAB78614.1"/>
    </source>
</evidence>
<accession>A0A167HHM7</accession>
<dbReference type="Gene3D" id="2.60.40.2030">
    <property type="match status" value="1"/>
</dbReference>
<dbReference type="Gene3D" id="2.130.10.10">
    <property type="entry name" value="YVTN repeat-like/Quinoprotein amine dehydrogenase"/>
    <property type="match status" value="1"/>
</dbReference>
<dbReference type="InterPro" id="IPR038081">
    <property type="entry name" value="CalX-like_sf"/>
</dbReference>
<dbReference type="InterPro" id="IPR003644">
    <property type="entry name" value="Calx_beta"/>
</dbReference>
<dbReference type="InterPro" id="IPR055188">
    <property type="entry name" value="Choice_anch_I"/>
</dbReference>
<feature type="domain" description="Choice-of-anchor I" evidence="6">
    <location>
        <begin position="728"/>
        <end position="1218"/>
    </location>
</feature>
<feature type="domain" description="Calx-beta" evidence="4">
    <location>
        <begin position="604"/>
        <end position="715"/>
    </location>
</feature>
<dbReference type="InterPro" id="IPR026444">
    <property type="entry name" value="Secre_tail"/>
</dbReference>
<reference evidence="7 8" key="1">
    <citation type="submission" date="2016-02" db="EMBL/GenBank/DDBJ databases">
        <title>Ulvibacter sp. LPB0005, isolated from Thais luteostoma.</title>
        <authorList>
            <person name="Shin S.-K."/>
            <person name="Yi H."/>
        </authorList>
    </citation>
    <scope>NUCLEOTIDE SEQUENCE [LARGE SCALE GENOMIC DNA]</scope>
    <source>
        <strain evidence="7 8">LPB0005</strain>
    </source>
</reference>
<gene>
    <name evidence="7" type="ORF">ULVI_08485</name>
</gene>
<dbReference type="STRING" id="1763537.ULVI_08485"/>
<evidence type="ECO:0000256" key="1">
    <source>
        <dbReference type="ARBA" id="ARBA00022729"/>
    </source>
</evidence>
<keyword evidence="3" id="KW-0106">Calcium</keyword>
<dbReference type="GO" id="GO:0007154">
    <property type="term" value="P:cell communication"/>
    <property type="evidence" value="ECO:0007669"/>
    <property type="project" value="InterPro"/>
</dbReference>
<evidence type="ECO:0000259" key="6">
    <source>
        <dbReference type="Pfam" id="PF22494"/>
    </source>
</evidence>
<proteinExistence type="predicted"/>
<dbReference type="Proteomes" id="UP000077013">
    <property type="component" value="Unassembled WGS sequence"/>
</dbReference>
<keyword evidence="8" id="KW-1185">Reference proteome</keyword>
<dbReference type="PANTHER" id="PTHR46928:SF1">
    <property type="entry name" value="MESENCHYME-SPECIFIC CELL SURFACE GLYCOPROTEIN"/>
    <property type="match status" value="1"/>
</dbReference>
<evidence type="ECO:0000313" key="8">
    <source>
        <dbReference type="Proteomes" id="UP000077013"/>
    </source>
</evidence>
<dbReference type="InterPro" id="IPR011044">
    <property type="entry name" value="Quino_amine_DH_bsu"/>
</dbReference>
<keyword evidence="1" id="KW-0732">Signal</keyword>